<dbReference type="Proteomes" id="UP001222027">
    <property type="component" value="Unassembled WGS sequence"/>
</dbReference>
<dbReference type="EMBL" id="JAQQAF010000005">
    <property type="protein sequence ID" value="KAJ8485960.1"/>
    <property type="molecule type" value="Genomic_DNA"/>
</dbReference>
<gene>
    <name evidence="1" type="ORF">OPV22_018445</name>
</gene>
<name>A0AAV8QVZ3_ENSVE</name>
<evidence type="ECO:0000313" key="1">
    <source>
        <dbReference type="EMBL" id="KAJ8485960.1"/>
    </source>
</evidence>
<comment type="caution">
    <text evidence="1">The sequence shown here is derived from an EMBL/GenBank/DDBJ whole genome shotgun (WGS) entry which is preliminary data.</text>
</comment>
<sequence length="115" mass="12282">MYSPVRNSRDTFYLAVEQRGLLEASVALSFLPLPLPSPFSSSPAARAASTVGALVARLPRQGCGHRGNSSPFPAIEDGELAACAALHRSLFLTIEDRSPRVPLMGLPSKGERRGH</sequence>
<accession>A0AAV8QVZ3</accession>
<organism evidence="1 2">
    <name type="scientific">Ensete ventricosum</name>
    <name type="common">Abyssinian banana</name>
    <name type="synonym">Musa ensete</name>
    <dbReference type="NCBI Taxonomy" id="4639"/>
    <lineage>
        <taxon>Eukaryota</taxon>
        <taxon>Viridiplantae</taxon>
        <taxon>Streptophyta</taxon>
        <taxon>Embryophyta</taxon>
        <taxon>Tracheophyta</taxon>
        <taxon>Spermatophyta</taxon>
        <taxon>Magnoliopsida</taxon>
        <taxon>Liliopsida</taxon>
        <taxon>Zingiberales</taxon>
        <taxon>Musaceae</taxon>
        <taxon>Ensete</taxon>
    </lineage>
</organism>
<protein>
    <submittedName>
        <fullName evidence="1">Uncharacterized protein</fullName>
    </submittedName>
</protein>
<reference evidence="1 2" key="1">
    <citation type="submission" date="2022-12" db="EMBL/GenBank/DDBJ databases">
        <title>Chromosome-scale assembly of the Ensete ventricosum genome.</title>
        <authorList>
            <person name="Dussert Y."/>
            <person name="Stocks J."/>
            <person name="Wendawek A."/>
            <person name="Woldeyes F."/>
            <person name="Nichols R.A."/>
            <person name="Borrell J.S."/>
        </authorList>
    </citation>
    <scope>NUCLEOTIDE SEQUENCE [LARGE SCALE GENOMIC DNA]</scope>
    <source>
        <strain evidence="2">cv. Maze</strain>
        <tissue evidence="1">Seeds</tissue>
    </source>
</reference>
<evidence type="ECO:0000313" key="2">
    <source>
        <dbReference type="Proteomes" id="UP001222027"/>
    </source>
</evidence>
<keyword evidence="2" id="KW-1185">Reference proteome</keyword>
<proteinExistence type="predicted"/>
<dbReference type="AlphaFoldDB" id="A0AAV8QVZ3"/>